<dbReference type="GO" id="GO:0006355">
    <property type="term" value="P:regulation of DNA-templated transcription"/>
    <property type="evidence" value="ECO:0007669"/>
    <property type="project" value="InterPro"/>
</dbReference>
<dbReference type="Proteomes" id="UP000093796">
    <property type="component" value="Unassembled WGS sequence"/>
</dbReference>
<reference evidence="3 4" key="1">
    <citation type="submission" date="2016-05" db="EMBL/GenBank/DDBJ databases">
        <title>Genome sequencing of Acetobacter pasteurianus strain SRCM100623.</title>
        <authorList>
            <person name="Song Y.R."/>
        </authorList>
    </citation>
    <scope>NUCLEOTIDE SEQUENCE [LARGE SCALE GENOMIC DNA]</scope>
    <source>
        <strain evidence="3 4">SRCM100623</strain>
    </source>
</reference>
<evidence type="ECO:0000256" key="1">
    <source>
        <dbReference type="ARBA" id="ARBA00007031"/>
    </source>
</evidence>
<dbReference type="Gene3D" id="1.10.10.1550">
    <property type="entry name" value="ROS/MUCR transcriptional regulator protein"/>
    <property type="match status" value="1"/>
</dbReference>
<feature type="compositionally biased region" description="Polar residues" evidence="2">
    <location>
        <begin position="196"/>
        <end position="205"/>
    </location>
</feature>
<name>A0A1A0CJJ1_ACEPA</name>
<protein>
    <submittedName>
        <fullName evidence="3">Putative MucR family transcriptional regulatory protein</fullName>
    </submittedName>
</protein>
<comment type="caution">
    <text evidence="3">The sequence shown here is derived from an EMBL/GenBank/DDBJ whole genome shotgun (WGS) entry which is preliminary data.</text>
</comment>
<dbReference type="InterPro" id="IPR008807">
    <property type="entry name" value="ROS_MUCR"/>
</dbReference>
<dbReference type="AlphaFoldDB" id="A0A1A0CJJ1"/>
<dbReference type="InterPro" id="IPR041920">
    <property type="entry name" value="ROS/MUCR_sf"/>
</dbReference>
<evidence type="ECO:0000256" key="2">
    <source>
        <dbReference type="SAM" id="MobiDB-lite"/>
    </source>
</evidence>
<dbReference type="PATRIC" id="fig|438.15.peg.2881"/>
<comment type="similarity">
    <text evidence="1">Belongs to the ros/MucR family.</text>
</comment>
<feature type="region of interest" description="Disordered" evidence="2">
    <location>
        <begin position="194"/>
        <end position="233"/>
    </location>
</feature>
<sequence length="233" mass="26863">MELTVPINDIPDISCFIYRLFNYIEKLNSSKNRMHIIFGKQFTIYNFFLMLIQLSCYEEDIPKDLKIMEHNKHEDNYLHHLTCDIVVAYLSGNTIPFSDVPLLIQQIYRALAGVEMDVSDDKELVPAVPIKKSVFPDYIICLEDGKKVKMLKRHLMSAFGLTPSAYRKKWGLPANYPMVAPAYSEQRSRLARSLGLGNNKSQEITEPQHEKSEEDAIVTRLPEVKRGRKKKLG</sequence>
<dbReference type="EMBL" id="LYUD01000151">
    <property type="protein sequence ID" value="OAZ62925.1"/>
    <property type="molecule type" value="Genomic_DNA"/>
</dbReference>
<proteinExistence type="inferred from homology"/>
<evidence type="ECO:0000313" key="3">
    <source>
        <dbReference type="EMBL" id="OAZ62925.1"/>
    </source>
</evidence>
<dbReference type="Pfam" id="PF05443">
    <property type="entry name" value="ROS_MUCR"/>
    <property type="match status" value="1"/>
</dbReference>
<gene>
    <name evidence="3" type="ORF">SRCM100623_02600</name>
</gene>
<organism evidence="3 4">
    <name type="scientific">Acetobacter pasteurianus</name>
    <name type="common">Acetobacter turbidans</name>
    <dbReference type="NCBI Taxonomy" id="438"/>
    <lineage>
        <taxon>Bacteria</taxon>
        <taxon>Pseudomonadati</taxon>
        <taxon>Pseudomonadota</taxon>
        <taxon>Alphaproteobacteria</taxon>
        <taxon>Acetobacterales</taxon>
        <taxon>Acetobacteraceae</taxon>
        <taxon>Acetobacter</taxon>
    </lineage>
</organism>
<evidence type="ECO:0000313" key="4">
    <source>
        <dbReference type="Proteomes" id="UP000093796"/>
    </source>
</evidence>
<dbReference type="GO" id="GO:0003677">
    <property type="term" value="F:DNA binding"/>
    <property type="evidence" value="ECO:0007669"/>
    <property type="project" value="InterPro"/>
</dbReference>
<accession>A0A1A0CJJ1</accession>
<dbReference type="GO" id="GO:0008270">
    <property type="term" value="F:zinc ion binding"/>
    <property type="evidence" value="ECO:0007669"/>
    <property type="project" value="InterPro"/>
</dbReference>